<name>G5GFV1_9FIRM</name>
<evidence type="ECO:0000313" key="2">
    <source>
        <dbReference type="EMBL" id="EHI56375.1"/>
    </source>
</evidence>
<dbReference type="EMBL" id="ACZL01000009">
    <property type="protein sequence ID" value="EHI56375.1"/>
    <property type="molecule type" value="Genomic_DNA"/>
</dbReference>
<dbReference type="Gene3D" id="3.40.50.2000">
    <property type="entry name" value="Glycogen Phosphorylase B"/>
    <property type="match status" value="2"/>
</dbReference>
<dbReference type="Proteomes" id="UP000003011">
    <property type="component" value="Unassembled WGS sequence"/>
</dbReference>
<dbReference type="STRING" id="679200.HMPREF9333_00440"/>
<dbReference type="OrthoDB" id="9762705at2"/>
<keyword evidence="3" id="KW-1185">Reference proteome</keyword>
<protein>
    <recommendedName>
        <fullName evidence="1">Glycosyl transferase family 1 domain-containing protein</fullName>
    </recommendedName>
</protein>
<dbReference type="CDD" id="cd03811">
    <property type="entry name" value="GT4_GT28_WabH-like"/>
    <property type="match status" value="1"/>
</dbReference>
<reference evidence="2 3" key="1">
    <citation type="submission" date="2011-08" db="EMBL/GenBank/DDBJ databases">
        <title>The Genome Sequence of Johnsonella ignava ATCC 51276.</title>
        <authorList>
            <consortium name="The Broad Institute Genome Sequencing Platform"/>
            <person name="Earl A."/>
            <person name="Ward D."/>
            <person name="Feldgarden M."/>
            <person name="Gevers D."/>
            <person name="Izard J."/>
            <person name="Blanton J.M."/>
            <person name="Baranova O.V."/>
            <person name="Dewhirst F.E."/>
            <person name="Young S.K."/>
            <person name="Zeng Q."/>
            <person name="Gargeya S."/>
            <person name="Fitzgerald M."/>
            <person name="Haas B."/>
            <person name="Abouelleil A."/>
            <person name="Alvarado L."/>
            <person name="Arachchi H.M."/>
            <person name="Berlin A."/>
            <person name="Brown A."/>
            <person name="Chapman S.B."/>
            <person name="Chen Z."/>
            <person name="Dunbar C."/>
            <person name="Freedman E."/>
            <person name="Gearin G."/>
            <person name="Gellesch M."/>
            <person name="Goldberg J."/>
            <person name="Griggs A."/>
            <person name="Gujja S."/>
            <person name="Heiman D."/>
            <person name="Howarth C."/>
            <person name="Larson L."/>
            <person name="Lui A."/>
            <person name="MacDonald P.J.P."/>
            <person name="Montmayeur A."/>
            <person name="Murphy C."/>
            <person name="Neiman D."/>
            <person name="Pearson M."/>
            <person name="Priest M."/>
            <person name="Roberts A."/>
            <person name="Saif S."/>
            <person name="Shea T."/>
            <person name="Shenoy N."/>
            <person name="Sisk P."/>
            <person name="Stolte C."/>
            <person name="Sykes S."/>
            <person name="Wortman J."/>
            <person name="Nusbaum C."/>
            <person name="Birren B."/>
        </authorList>
    </citation>
    <scope>NUCLEOTIDE SEQUENCE [LARGE SCALE GENOMIC DNA]</scope>
    <source>
        <strain evidence="2 3">ATCC 51276</strain>
    </source>
</reference>
<dbReference type="RefSeq" id="WP_005539503.1">
    <property type="nucleotide sequence ID" value="NZ_JH378829.1"/>
</dbReference>
<evidence type="ECO:0000313" key="3">
    <source>
        <dbReference type="Proteomes" id="UP000003011"/>
    </source>
</evidence>
<gene>
    <name evidence="2" type="ORF">HMPREF9333_00440</name>
</gene>
<dbReference type="InterPro" id="IPR001296">
    <property type="entry name" value="Glyco_trans_1"/>
</dbReference>
<dbReference type="HOGENOM" id="CLU_009583_0_0_9"/>
<dbReference type="Pfam" id="PF00534">
    <property type="entry name" value="Glycos_transf_1"/>
    <property type="match status" value="1"/>
</dbReference>
<evidence type="ECO:0000259" key="1">
    <source>
        <dbReference type="Pfam" id="PF00534"/>
    </source>
</evidence>
<sequence length="394" mass="45417">MKKKILFIMSSLRSGGAERSLVNLLCLFDFKKYDVDLLLFQQEGFFLTQLPDEVKLISDCEDLHVLYENSLNKIFSFKHPILSIMHVICTIISKAAAGGGSKSRQYRWKKFYKNKIKEIKMHYDIGIAYMHCEPVYFLADKVNADIKIGWIHNDYSQIAHDKNMDLEYFKKIDKIISISDICVEVLKKTFPSQADKIYMLPNLTSSQAVHKLADEFMPEVFNTKKIKLLSVGRLEEQKGFDIAVKAAAILKKRGMDFIWIVLGSGRLKKELENQIKQSALENHFFLAGTKKNPYPFMKNADIIVQTSRFEGKSVVIDEAKILVKPIVVTRYPTVYDQIDENEGIITELNAQSVADGIESMLINKQKYIDWISKRNYGNQDEINKYYEIFKGSNI</sequence>
<feature type="domain" description="Glycosyl transferase family 1" evidence="1">
    <location>
        <begin position="219"/>
        <end position="371"/>
    </location>
</feature>
<dbReference type="GO" id="GO:0016757">
    <property type="term" value="F:glycosyltransferase activity"/>
    <property type="evidence" value="ECO:0007669"/>
    <property type="project" value="InterPro"/>
</dbReference>
<dbReference type="PANTHER" id="PTHR12526">
    <property type="entry name" value="GLYCOSYLTRANSFERASE"/>
    <property type="match status" value="1"/>
</dbReference>
<dbReference type="SUPFAM" id="SSF53756">
    <property type="entry name" value="UDP-Glycosyltransferase/glycogen phosphorylase"/>
    <property type="match status" value="1"/>
</dbReference>
<organism evidence="2 3">
    <name type="scientific">Johnsonella ignava ATCC 51276</name>
    <dbReference type="NCBI Taxonomy" id="679200"/>
    <lineage>
        <taxon>Bacteria</taxon>
        <taxon>Bacillati</taxon>
        <taxon>Bacillota</taxon>
        <taxon>Clostridia</taxon>
        <taxon>Lachnospirales</taxon>
        <taxon>Lachnospiraceae</taxon>
        <taxon>Johnsonella</taxon>
    </lineage>
</organism>
<dbReference type="AlphaFoldDB" id="G5GFV1"/>
<proteinExistence type="predicted"/>
<dbReference type="PANTHER" id="PTHR12526:SF630">
    <property type="entry name" value="GLYCOSYLTRANSFERASE"/>
    <property type="match status" value="1"/>
</dbReference>
<accession>G5GFV1</accession>
<comment type="caution">
    <text evidence="2">The sequence shown here is derived from an EMBL/GenBank/DDBJ whole genome shotgun (WGS) entry which is preliminary data.</text>
</comment>
<dbReference type="eggNOG" id="COG0438">
    <property type="taxonomic scope" value="Bacteria"/>
</dbReference>